<dbReference type="GO" id="GO:0003908">
    <property type="term" value="F:methylated-DNA-[protein]-cysteine S-methyltransferase activity"/>
    <property type="evidence" value="ECO:0007669"/>
    <property type="project" value="UniProtKB-EC"/>
</dbReference>
<evidence type="ECO:0000313" key="10">
    <source>
        <dbReference type="EMBL" id="AMK76134.1"/>
    </source>
</evidence>
<dbReference type="AlphaFoldDB" id="A0A126T321"/>
<dbReference type="Proteomes" id="UP000030512">
    <property type="component" value="Chromosome"/>
</dbReference>
<dbReference type="PANTHER" id="PTHR10815">
    <property type="entry name" value="METHYLATED-DNA--PROTEIN-CYSTEINE METHYLTRANSFERASE"/>
    <property type="match status" value="1"/>
</dbReference>
<feature type="domain" description="Methylated-DNA-[protein]-cysteine S-methyltransferase DNA binding" evidence="9">
    <location>
        <begin position="98"/>
        <end position="177"/>
    </location>
</feature>
<accession>A0A126T321</accession>
<dbReference type="PANTHER" id="PTHR10815:SF14">
    <property type="entry name" value="BIFUNCTIONAL TRANSCRIPTIONAL ACTIVATOR_DNA REPAIR ENZYME ADA"/>
    <property type="match status" value="1"/>
</dbReference>
<dbReference type="Pfam" id="PF01035">
    <property type="entry name" value="DNA_binding_1"/>
    <property type="match status" value="1"/>
</dbReference>
<evidence type="ECO:0000256" key="8">
    <source>
        <dbReference type="ARBA" id="ARBA00049348"/>
    </source>
</evidence>
<dbReference type="InterPro" id="IPR001497">
    <property type="entry name" value="MethylDNA_cys_MeTrfase_AS"/>
</dbReference>
<dbReference type="InterPro" id="IPR014048">
    <property type="entry name" value="MethylDNA_cys_MeTrfase_DNA-bd"/>
</dbReference>
<organism evidence="10 11">
    <name type="scientific">Methylomonas denitrificans</name>
    <dbReference type="NCBI Taxonomy" id="1538553"/>
    <lineage>
        <taxon>Bacteria</taxon>
        <taxon>Pseudomonadati</taxon>
        <taxon>Pseudomonadota</taxon>
        <taxon>Gammaproteobacteria</taxon>
        <taxon>Methylococcales</taxon>
        <taxon>Methylococcaceae</taxon>
        <taxon>Methylomonas</taxon>
    </lineage>
</organism>
<proteinExistence type="inferred from homology"/>
<keyword evidence="4 10" id="KW-0489">Methyltransferase</keyword>
<evidence type="ECO:0000256" key="1">
    <source>
        <dbReference type="ARBA" id="ARBA00001286"/>
    </source>
</evidence>
<dbReference type="EMBL" id="CP014476">
    <property type="protein sequence ID" value="AMK76134.1"/>
    <property type="molecule type" value="Genomic_DNA"/>
</dbReference>
<comment type="catalytic activity">
    <reaction evidence="1">
        <text>a 4-O-methyl-thymidine in DNA + L-cysteinyl-[protein] = a thymidine in DNA + S-methyl-L-cysteinyl-[protein]</text>
        <dbReference type="Rhea" id="RHEA:53428"/>
        <dbReference type="Rhea" id="RHEA-COMP:10131"/>
        <dbReference type="Rhea" id="RHEA-COMP:10132"/>
        <dbReference type="Rhea" id="RHEA-COMP:13555"/>
        <dbReference type="Rhea" id="RHEA-COMP:13556"/>
        <dbReference type="ChEBI" id="CHEBI:29950"/>
        <dbReference type="ChEBI" id="CHEBI:82612"/>
        <dbReference type="ChEBI" id="CHEBI:137386"/>
        <dbReference type="ChEBI" id="CHEBI:137387"/>
        <dbReference type="EC" id="2.1.1.63"/>
    </reaction>
</comment>
<keyword evidence="7" id="KW-0234">DNA repair</keyword>
<dbReference type="InterPro" id="IPR036217">
    <property type="entry name" value="MethylDNA_cys_MeTrfase_DNAb"/>
</dbReference>
<dbReference type="GO" id="GO:0032259">
    <property type="term" value="P:methylation"/>
    <property type="evidence" value="ECO:0007669"/>
    <property type="project" value="UniProtKB-KW"/>
</dbReference>
<dbReference type="RefSeq" id="WP_036276480.1">
    <property type="nucleotide sequence ID" value="NZ_CP014476.1"/>
</dbReference>
<name>A0A126T321_9GAMM</name>
<dbReference type="OrthoDB" id="9802228at2"/>
<evidence type="ECO:0000256" key="3">
    <source>
        <dbReference type="ARBA" id="ARBA00011918"/>
    </source>
</evidence>
<dbReference type="STRING" id="1538553.JT25_006440"/>
<dbReference type="InterPro" id="IPR036388">
    <property type="entry name" value="WH-like_DNA-bd_sf"/>
</dbReference>
<evidence type="ECO:0000256" key="5">
    <source>
        <dbReference type="ARBA" id="ARBA00022679"/>
    </source>
</evidence>
<dbReference type="Gene3D" id="1.10.10.10">
    <property type="entry name" value="Winged helix-like DNA-binding domain superfamily/Winged helix DNA-binding domain"/>
    <property type="match status" value="1"/>
</dbReference>
<gene>
    <name evidence="10" type="ORF">JT25_006440</name>
</gene>
<evidence type="ECO:0000256" key="6">
    <source>
        <dbReference type="ARBA" id="ARBA00022763"/>
    </source>
</evidence>
<dbReference type="SUPFAM" id="SSF46767">
    <property type="entry name" value="Methylated DNA-protein cysteine methyltransferase, C-terminal domain"/>
    <property type="match status" value="1"/>
</dbReference>
<dbReference type="FunFam" id="1.10.10.10:FF:000214">
    <property type="entry name" value="Methylated-DNA--protein-cysteine methyltransferase"/>
    <property type="match status" value="1"/>
</dbReference>
<comment type="catalytic activity">
    <reaction evidence="8">
        <text>a 6-O-methyl-2'-deoxyguanosine in DNA + L-cysteinyl-[protein] = S-methyl-L-cysteinyl-[protein] + a 2'-deoxyguanosine in DNA</text>
        <dbReference type="Rhea" id="RHEA:24000"/>
        <dbReference type="Rhea" id="RHEA-COMP:10131"/>
        <dbReference type="Rhea" id="RHEA-COMP:10132"/>
        <dbReference type="Rhea" id="RHEA-COMP:11367"/>
        <dbReference type="Rhea" id="RHEA-COMP:11368"/>
        <dbReference type="ChEBI" id="CHEBI:29950"/>
        <dbReference type="ChEBI" id="CHEBI:82612"/>
        <dbReference type="ChEBI" id="CHEBI:85445"/>
        <dbReference type="ChEBI" id="CHEBI:85448"/>
        <dbReference type="EC" id="2.1.1.63"/>
    </reaction>
</comment>
<dbReference type="EC" id="2.1.1.63" evidence="3"/>
<evidence type="ECO:0000256" key="4">
    <source>
        <dbReference type="ARBA" id="ARBA00022603"/>
    </source>
</evidence>
<keyword evidence="11" id="KW-1185">Reference proteome</keyword>
<keyword evidence="5 10" id="KW-0808">Transferase</keyword>
<dbReference type="GO" id="GO:0006281">
    <property type="term" value="P:DNA repair"/>
    <property type="evidence" value="ECO:0007669"/>
    <property type="project" value="UniProtKB-KW"/>
</dbReference>
<keyword evidence="6" id="KW-0227">DNA damage</keyword>
<dbReference type="Gene3D" id="3.30.160.70">
    <property type="entry name" value="Methylated DNA-protein cysteine methyltransferase domain"/>
    <property type="match status" value="1"/>
</dbReference>
<sequence>MNITISQNNTGKPDSQIRFTTGACQLGWLLVATKPSGICAIALGDDPDNLTTGFQNKFPDAKYIDSAPEFEHIFATLRKFIDMPEQGLALTLDTGGTPFQQRVWQALREIPVGATASYSDIARRIGSPNSARAVASACAANPLAIAIPCHRVLSIDGKLSGYRWGLERKAALLRREEMQHKSETPRQ</sequence>
<dbReference type="CDD" id="cd06445">
    <property type="entry name" value="ATase"/>
    <property type="match status" value="1"/>
</dbReference>
<dbReference type="SUPFAM" id="SSF53155">
    <property type="entry name" value="Methylated DNA-protein cysteine methyltransferase domain"/>
    <property type="match status" value="1"/>
</dbReference>
<dbReference type="KEGG" id="mdn:JT25_006440"/>
<protein>
    <recommendedName>
        <fullName evidence="3">methylated-DNA--[protein]-cysteine S-methyltransferase</fullName>
        <ecNumber evidence="3">2.1.1.63</ecNumber>
    </recommendedName>
</protein>
<dbReference type="InterPro" id="IPR036631">
    <property type="entry name" value="MGMT_N_sf"/>
</dbReference>
<dbReference type="NCBIfam" id="TIGR00589">
    <property type="entry name" value="ogt"/>
    <property type="match status" value="1"/>
</dbReference>
<comment type="similarity">
    <text evidence="2">Belongs to the MGMT family.</text>
</comment>
<evidence type="ECO:0000313" key="11">
    <source>
        <dbReference type="Proteomes" id="UP000030512"/>
    </source>
</evidence>
<dbReference type="PROSITE" id="PS00374">
    <property type="entry name" value="MGMT"/>
    <property type="match status" value="1"/>
</dbReference>
<reference evidence="10 11" key="1">
    <citation type="journal article" date="2015" name="Environ. Microbiol.">
        <title>Methane oxidation coupled to nitrate reduction under hypoxia by the Gammaproteobacterium Methylomonas denitrificans, sp. nov. type strain FJG1.</title>
        <authorList>
            <person name="Kits K.D."/>
            <person name="Klotz M.G."/>
            <person name="Stein L.Y."/>
        </authorList>
    </citation>
    <scope>NUCLEOTIDE SEQUENCE [LARGE SCALE GENOMIC DNA]</scope>
    <source>
        <strain evidence="10 11">FJG1</strain>
    </source>
</reference>
<evidence type="ECO:0000256" key="2">
    <source>
        <dbReference type="ARBA" id="ARBA00008711"/>
    </source>
</evidence>
<evidence type="ECO:0000256" key="7">
    <source>
        <dbReference type="ARBA" id="ARBA00023204"/>
    </source>
</evidence>
<evidence type="ECO:0000259" key="9">
    <source>
        <dbReference type="Pfam" id="PF01035"/>
    </source>
</evidence>